<dbReference type="EMBL" id="KT001914">
    <property type="protein sequence ID" value="AKU43555.1"/>
    <property type="molecule type" value="Genomic_DNA"/>
</dbReference>
<dbReference type="Proteomes" id="UP000221339">
    <property type="component" value="Segment"/>
</dbReference>
<evidence type="ECO:0000313" key="2">
    <source>
        <dbReference type="Proteomes" id="UP000221339"/>
    </source>
</evidence>
<keyword evidence="2" id="KW-1185">Reference proteome</keyword>
<name>A0A0K1LN42_9CAUD</name>
<accession>A0A0K1LN42</accession>
<organism evidence="1 2">
    <name type="scientific">Caulobacter phage Seuss</name>
    <dbReference type="NCBI Taxonomy" id="1675601"/>
    <lineage>
        <taxon>Viruses</taxon>
        <taxon>Duplodnaviria</taxon>
        <taxon>Heunggongvirae</taxon>
        <taxon>Uroviricota</taxon>
        <taxon>Caudoviricetes</taxon>
        <taxon>Seussvirus</taxon>
        <taxon>Seussvirus seuss</taxon>
    </lineage>
</organism>
<proteinExistence type="predicted"/>
<protein>
    <submittedName>
        <fullName evidence="1">Uncharacterized protein</fullName>
    </submittedName>
</protein>
<sequence>MSRTLIFYTPEGTIVGKTSYPDAPGYFERQTHPMTSLKMEIHSSLSATIELYEVDTSTQPHQLRRKP</sequence>
<evidence type="ECO:0000313" key="1">
    <source>
        <dbReference type="EMBL" id="AKU43555.1"/>
    </source>
</evidence>
<reference evidence="1 2" key="1">
    <citation type="journal article" date="2015" name="Genome Announc.">
        <title>Complete Genome Sequence of Caulobacter crescentus Siphophage Seuss.</title>
        <authorList>
            <person name="Sloan J.M."/>
            <person name="Keene J.L."/>
            <person name="Cahill J.L."/>
            <person name="Rasche E.S."/>
            <person name="Kuty Everett G.F."/>
        </authorList>
    </citation>
    <scope>NUCLEOTIDE SEQUENCE [LARGE SCALE GENOMIC DNA]</scope>
</reference>
<gene>
    <name evidence="1" type="ORF">CPT_Seuss29</name>
</gene>